<dbReference type="GO" id="GO:0016712">
    <property type="term" value="F:oxidoreductase activity, acting on paired donors, with incorporation or reduction of molecular oxygen, reduced flavin or flavoprotein as one donor, and incorporation of one atom of oxygen"/>
    <property type="evidence" value="ECO:0000318"/>
    <property type="project" value="GO_Central"/>
</dbReference>
<evidence type="ECO:0000256" key="3">
    <source>
        <dbReference type="ARBA" id="ARBA00023004"/>
    </source>
</evidence>
<evidence type="ECO:0000256" key="6">
    <source>
        <dbReference type="RuleBase" id="RU000461"/>
    </source>
</evidence>
<evidence type="ECO:0000313" key="8">
    <source>
        <dbReference type="Proteomes" id="UP000005239"/>
    </source>
</evidence>
<dbReference type="GO" id="GO:0006082">
    <property type="term" value="P:organic acid metabolic process"/>
    <property type="evidence" value="ECO:0000318"/>
    <property type="project" value="GO_Central"/>
</dbReference>
<comment type="similarity">
    <text evidence="1 6">Belongs to the cytochrome P450 family.</text>
</comment>
<keyword evidence="3 5" id="KW-0408">Iron</keyword>
<dbReference type="GO" id="GO:0005506">
    <property type="term" value="F:iron ion binding"/>
    <property type="evidence" value="ECO:0007669"/>
    <property type="project" value="InterPro"/>
</dbReference>
<keyword evidence="8" id="KW-1185">Reference proteome</keyword>
<accession>A0A8R1Y870</accession>
<evidence type="ECO:0000256" key="1">
    <source>
        <dbReference type="ARBA" id="ARBA00010617"/>
    </source>
</evidence>
<dbReference type="Proteomes" id="UP000005239">
    <property type="component" value="Unassembled WGS sequence"/>
</dbReference>
<keyword evidence="5 6" id="KW-0349">Heme</keyword>
<evidence type="ECO:0000256" key="5">
    <source>
        <dbReference type="PIRSR" id="PIRSR602401-1"/>
    </source>
</evidence>
<gene>
    <name evidence="7" type="primary">WBGene00095332</name>
</gene>
<evidence type="ECO:0000256" key="4">
    <source>
        <dbReference type="ARBA" id="ARBA00023033"/>
    </source>
</evidence>
<feature type="binding site" description="axial binding residue" evidence="5">
    <location>
        <position position="522"/>
    </location>
    <ligand>
        <name>heme</name>
        <dbReference type="ChEBI" id="CHEBI:30413"/>
    </ligand>
    <ligandPart>
        <name>Fe</name>
        <dbReference type="ChEBI" id="CHEBI:18248"/>
    </ligandPart>
</feature>
<dbReference type="InterPro" id="IPR001128">
    <property type="entry name" value="Cyt_P450"/>
</dbReference>
<dbReference type="OrthoDB" id="5836879at2759"/>
<dbReference type="SUPFAM" id="SSF48264">
    <property type="entry name" value="Cytochrome P450"/>
    <property type="match status" value="1"/>
</dbReference>
<dbReference type="PANTHER" id="PTHR24300">
    <property type="entry name" value="CYTOCHROME P450 508A4-RELATED"/>
    <property type="match status" value="1"/>
</dbReference>
<dbReference type="InterPro" id="IPR002401">
    <property type="entry name" value="Cyt_P450_E_grp-I"/>
</dbReference>
<dbReference type="GO" id="GO:0020037">
    <property type="term" value="F:heme binding"/>
    <property type="evidence" value="ECO:0000318"/>
    <property type="project" value="GO_Central"/>
</dbReference>
<reference evidence="8" key="1">
    <citation type="journal article" date="2008" name="Nat. Genet.">
        <title>The Pristionchus pacificus genome provides a unique perspective on nematode lifestyle and parasitism.</title>
        <authorList>
            <person name="Dieterich C."/>
            <person name="Clifton S.W."/>
            <person name="Schuster L.N."/>
            <person name="Chinwalla A."/>
            <person name="Delehaunty K."/>
            <person name="Dinkelacker I."/>
            <person name="Fulton L."/>
            <person name="Fulton R."/>
            <person name="Godfrey J."/>
            <person name="Minx P."/>
            <person name="Mitreva M."/>
            <person name="Roeseler W."/>
            <person name="Tian H."/>
            <person name="Witte H."/>
            <person name="Yang S.P."/>
            <person name="Wilson R.K."/>
            <person name="Sommer R.J."/>
        </authorList>
    </citation>
    <scope>NUCLEOTIDE SEQUENCE [LARGE SCALE GENOMIC DNA]</scope>
    <source>
        <strain evidence="8">PS312</strain>
    </source>
</reference>
<accession>A0A2A6C4I1</accession>
<dbReference type="Gene3D" id="1.10.630.10">
    <property type="entry name" value="Cytochrome P450"/>
    <property type="match status" value="1"/>
</dbReference>
<dbReference type="GO" id="GO:0005737">
    <property type="term" value="C:cytoplasm"/>
    <property type="evidence" value="ECO:0000318"/>
    <property type="project" value="GO_Central"/>
</dbReference>
<evidence type="ECO:0000256" key="2">
    <source>
        <dbReference type="ARBA" id="ARBA00022723"/>
    </source>
</evidence>
<sequence length="576" mass="66279">MNFLIIFSFCLLTIATAMPDMTTQQRAQYDSIKAQTVSRLSSSGQQAQMRMDQMEQQIDSYYQSLPQSTQNELNSFHDQMKMNTRSIFGNGNNMGGFFRKMIVYIVVLAVLAIICYSFFINRLKGLPPGPPPLPLLGNVHQFDVDMDKNFFEWKKKYGKIFTIWMPHPVVVITDYKLLQEHIVKDGDKFSDRINPKMMMEYLVKGEYGLVFNGNAMWREQRRFALHALRNVGFNNTTIQNIAVDYSQEIISQWKKEGANKQPVDLTIGIMTGVANIIWHQTFGRTLPYGDPLFEQVNQLMRDVVVRMSHPVVLGLEVLPFIRHFDTLFGSPIKKLVESNDGLLDVIQKELEIVEKEFIDDETPKCYAEAFIAEMKRREAKGEDLAGFETTVTTLRFVLHYMVNNPEAQFKAQAEIDEKVGKRNIKMEDQKNLHYCNAIIQEVQRLANIVALNFTREVSAPVKIEGYDIPVGTGVIPEFSIVHLDENEFERPDYFCPERHINENGEFVKNPRITPFSIGKRSCLGEGLARMELFLYFTSFIQRLTFSSAYKVPPPLNVKIGFMRSPAPYEVIIESRD</sequence>
<keyword evidence="2 5" id="KW-0479">Metal-binding</keyword>
<dbReference type="PRINTS" id="PR00385">
    <property type="entry name" value="P450"/>
</dbReference>
<proteinExistence type="inferred from homology"/>
<comment type="cofactor">
    <cofactor evidence="5">
        <name>heme</name>
        <dbReference type="ChEBI" id="CHEBI:30413"/>
    </cofactor>
</comment>
<name>A0A2A6C4I1_PRIPA</name>
<protein>
    <submittedName>
        <fullName evidence="7">Cytochrome P450</fullName>
    </submittedName>
</protein>
<dbReference type="Pfam" id="PF00067">
    <property type="entry name" value="p450"/>
    <property type="match status" value="1"/>
</dbReference>
<dbReference type="InterPro" id="IPR017972">
    <property type="entry name" value="Cyt_P450_CS"/>
</dbReference>
<dbReference type="AlphaFoldDB" id="A0A2A6C4I1"/>
<dbReference type="InterPro" id="IPR036396">
    <property type="entry name" value="Cyt_P450_sf"/>
</dbReference>
<keyword evidence="6" id="KW-0560">Oxidoreductase</keyword>
<organism evidence="7 8">
    <name type="scientific">Pristionchus pacificus</name>
    <name type="common">Parasitic nematode worm</name>
    <dbReference type="NCBI Taxonomy" id="54126"/>
    <lineage>
        <taxon>Eukaryota</taxon>
        <taxon>Metazoa</taxon>
        <taxon>Ecdysozoa</taxon>
        <taxon>Nematoda</taxon>
        <taxon>Chromadorea</taxon>
        <taxon>Rhabditida</taxon>
        <taxon>Rhabditina</taxon>
        <taxon>Diplogasteromorpha</taxon>
        <taxon>Diplogasteroidea</taxon>
        <taxon>Neodiplogasteridae</taxon>
        <taxon>Pristionchus</taxon>
    </lineage>
</organism>
<evidence type="ECO:0000313" key="7">
    <source>
        <dbReference type="EnsemblMetazoa" id="PPA05778.1"/>
    </source>
</evidence>
<dbReference type="GO" id="GO:0006805">
    <property type="term" value="P:xenobiotic metabolic process"/>
    <property type="evidence" value="ECO:0000318"/>
    <property type="project" value="GO_Central"/>
</dbReference>
<keyword evidence="4 6" id="KW-0503">Monooxygenase</keyword>
<dbReference type="FunFam" id="1.10.630.10:FF:000125">
    <property type="entry name" value="Probable cytochrome P450 CYP36A1"/>
    <property type="match status" value="1"/>
</dbReference>
<dbReference type="EnsemblMetazoa" id="PPA05778.1">
    <property type="protein sequence ID" value="PPA05778.1"/>
    <property type="gene ID" value="WBGene00095332"/>
</dbReference>
<dbReference type="PROSITE" id="PS00086">
    <property type="entry name" value="CYTOCHROME_P450"/>
    <property type="match status" value="1"/>
</dbReference>
<reference evidence="7" key="2">
    <citation type="submission" date="2022-06" db="UniProtKB">
        <authorList>
            <consortium name="EnsemblMetazoa"/>
        </authorList>
    </citation>
    <scope>IDENTIFICATION</scope>
    <source>
        <strain evidence="7">PS312</strain>
    </source>
</reference>
<dbReference type="PRINTS" id="PR00463">
    <property type="entry name" value="EP450I"/>
</dbReference>
<dbReference type="InterPro" id="IPR050182">
    <property type="entry name" value="Cytochrome_P450_fam2"/>
</dbReference>
<dbReference type="PANTHER" id="PTHR24300:SF375">
    <property type="entry name" value="CYTOCHROME P450 FAMILY"/>
    <property type="match status" value="1"/>
</dbReference>